<feature type="transmembrane region" description="Helical" evidence="6">
    <location>
        <begin position="479"/>
        <end position="505"/>
    </location>
</feature>
<feature type="domain" description="G-protein coupled receptors family 3 profile" evidence="7">
    <location>
        <begin position="633"/>
        <end position="723"/>
    </location>
</feature>
<dbReference type="PRINTS" id="PR01223">
    <property type="entry name" value="BRIDEOF7LESS"/>
</dbReference>
<reference evidence="8 9" key="1">
    <citation type="submission" date="2019-08" db="EMBL/GenBank/DDBJ databases">
        <title>Whole genome of Aphis craccivora.</title>
        <authorList>
            <person name="Voronova N.V."/>
            <person name="Shulinski R.S."/>
            <person name="Bandarenka Y.V."/>
            <person name="Zhorov D.G."/>
            <person name="Warner D."/>
        </authorList>
    </citation>
    <scope>NUCLEOTIDE SEQUENCE [LARGE SCALE GENOMIC DNA]</scope>
    <source>
        <strain evidence="8">180601</strain>
        <tissue evidence="8">Whole Body</tissue>
    </source>
</reference>
<name>A0A6G0YIL9_APHCR</name>
<feature type="transmembrane region" description="Helical" evidence="6">
    <location>
        <begin position="550"/>
        <end position="570"/>
    </location>
</feature>
<organism evidence="8 9">
    <name type="scientific">Aphis craccivora</name>
    <name type="common">Cowpea aphid</name>
    <dbReference type="NCBI Taxonomy" id="307492"/>
    <lineage>
        <taxon>Eukaryota</taxon>
        <taxon>Metazoa</taxon>
        <taxon>Ecdysozoa</taxon>
        <taxon>Arthropoda</taxon>
        <taxon>Hexapoda</taxon>
        <taxon>Insecta</taxon>
        <taxon>Pterygota</taxon>
        <taxon>Neoptera</taxon>
        <taxon>Paraneoptera</taxon>
        <taxon>Hemiptera</taxon>
        <taxon>Sternorrhyncha</taxon>
        <taxon>Aphidomorpha</taxon>
        <taxon>Aphidoidea</taxon>
        <taxon>Aphididae</taxon>
        <taxon>Aphidini</taxon>
        <taxon>Aphis</taxon>
        <taxon>Aphis</taxon>
    </lineage>
</organism>
<feature type="transmembrane region" description="Helical" evidence="6">
    <location>
        <begin position="633"/>
        <end position="656"/>
    </location>
</feature>
<dbReference type="GO" id="GO:0016020">
    <property type="term" value="C:membrane"/>
    <property type="evidence" value="ECO:0007669"/>
    <property type="project" value="UniProtKB-SubCell"/>
</dbReference>
<keyword evidence="5" id="KW-0325">Glycoprotein</keyword>
<evidence type="ECO:0000256" key="4">
    <source>
        <dbReference type="ARBA" id="ARBA00023136"/>
    </source>
</evidence>
<evidence type="ECO:0000256" key="6">
    <source>
        <dbReference type="SAM" id="Phobius"/>
    </source>
</evidence>
<keyword evidence="3 6" id="KW-1133">Transmembrane helix</keyword>
<keyword evidence="2 6" id="KW-0812">Transmembrane</keyword>
<feature type="non-terminal residue" evidence="8">
    <location>
        <position position="1"/>
    </location>
</feature>
<feature type="transmembrane region" description="Helical" evidence="6">
    <location>
        <begin position="693"/>
        <end position="715"/>
    </location>
</feature>
<dbReference type="Gene3D" id="3.40.50.2300">
    <property type="match status" value="1"/>
</dbReference>
<evidence type="ECO:0000313" key="9">
    <source>
        <dbReference type="Proteomes" id="UP000478052"/>
    </source>
</evidence>
<evidence type="ECO:0000313" key="8">
    <source>
        <dbReference type="EMBL" id="KAF0756610.1"/>
    </source>
</evidence>
<dbReference type="Proteomes" id="UP000478052">
    <property type="component" value="Unassembled WGS sequence"/>
</dbReference>
<evidence type="ECO:0000256" key="1">
    <source>
        <dbReference type="ARBA" id="ARBA00004141"/>
    </source>
</evidence>
<evidence type="ECO:0000256" key="5">
    <source>
        <dbReference type="ARBA" id="ARBA00023180"/>
    </source>
</evidence>
<protein>
    <submittedName>
        <fullName evidence="8">Protein bride of sevenless</fullName>
    </submittedName>
</protein>
<comment type="subcellular location">
    <subcellularLocation>
        <location evidence="1">Membrane</location>
        <topology evidence="1">Multi-pass membrane protein</topology>
    </subcellularLocation>
</comment>
<dbReference type="PANTHER" id="PTHR24060">
    <property type="entry name" value="METABOTROPIC GLUTAMATE RECEPTOR"/>
    <property type="match status" value="1"/>
</dbReference>
<comment type="caution">
    <text evidence="8">The sequence shown here is derived from an EMBL/GenBank/DDBJ whole genome shotgun (WGS) entry which is preliminary data.</text>
</comment>
<gene>
    <name evidence="8" type="ORF">FWK35_00015796</name>
</gene>
<feature type="transmembrane region" description="Helical" evidence="6">
    <location>
        <begin position="668"/>
        <end position="687"/>
    </location>
</feature>
<keyword evidence="9" id="KW-1185">Reference proteome</keyword>
<evidence type="ECO:0000259" key="7">
    <source>
        <dbReference type="PROSITE" id="PS50259"/>
    </source>
</evidence>
<evidence type="ECO:0000256" key="2">
    <source>
        <dbReference type="ARBA" id="ARBA00022692"/>
    </source>
</evidence>
<sequence length="821" mass="87833">VMMSKMFDKINLLVIDKMRLAISLSAVLILCMVRSTYTLDCEQNQNGQSMSFFKTNGELLLTGFFDVYDEKCSGPTSTGIHSMEMVATVVQILNSIHYIPGITLGLTLYEVCSYRSSDLQKALISFVVDKDCNNSTTPIAIYTTEDIQAKISPSISLDIPIITAGPIIDVEIHAEAAVKFLIVNNIDVADVLVAQDLDIAQRFESVAKDNGLCLNRTVLAQNLGNLNDSSVVIVMTNKNIIKSIIESSSTVRVSHFIIIPLDGPLPPKPDFEYGSYVFQAYGSCPFVNSNNDSSSNSSSNSNNSSNTGVTATAPEQLQAVSAQFVQTAVDVLRAVDGYLGNANDGDDECGRNSSTAQCGAAAAANRSAADYYDAETVGRVLDRLLLLDGSDGEYNVTLVHVTEYGGGQTVGGYAQDSNGTRRLWLQRDGGGGQLTYLGKCSETDGGTCPTCRERPTAATAPASPPPYGPPLVTWKVDVWIASTLTVSAVGATCAACIASFILVRVCKKDVMEGNPTFTFVLVAGTLLMYASAVPFAVLDSAAGWPRQAVCYAKLFGSSGSCAFVFSAMLARSMMIAACDCDSSFMSHVNGYLQTSLFAFTVGVQLALMVQFAAIHAAVVPSSDLCRVFVDGPLFLGTMSYDALLLVLLCVTSPFVFRSKRNYREGACFAIATYLVSAVWLCWGAAYAALPGQWSDMCVMVGLTATATVIVVTVFIPRTYMMMFGIVREQITSSLPSLGYGHGGGGGGASVTDVNYRSTQALYDSVHVAAPKCQSSSFKGQSNPNYYSPAGSHIHSIPRSRPLTPVDEYDTPPSIDHRITRF</sequence>
<evidence type="ECO:0000256" key="3">
    <source>
        <dbReference type="ARBA" id="ARBA00022989"/>
    </source>
</evidence>
<dbReference type="GO" id="GO:0004930">
    <property type="term" value="F:G protein-coupled receptor activity"/>
    <property type="evidence" value="ECO:0007669"/>
    <property type="project" value="InterPro"/>
</dbReference>
<dbReference type="OrthoDB" id="9880600at2759"/>
<keyword evidence="4 6" id="KW-0472">Membrane</keyword>
<accession>A0A6G0YIL9</accession>
<dbReference type="GO" id="GO:0007601">
    <property type="term" value="P:visual perception"/>
    <property type="evidence" value="ECO:0007669"/>
    <property type="project" value="InterPro"/>
</dbReference>
<dbReference type="PROSITE" id="PS50259">
    <property type="entry name" value="G_PROTEIN_RECEP_F3_4"/>
    <property type="match status" value="1"/>
</dbReference>
<dbReference type="AlphaFoldDB" id="A0A6G0YIL9"/>
<dbReference type="EMBL" id="VUJU01003813">
    <property type="protein sequence ID" value="KAF0756610.1"/>
    <property type="molecule type" value="Genomic_DNA"/>
</dbReference>
<dbReference type="InterPro" id="IPR050726">
    <property type="entry name" value="mGluR"/>
</dbReference>
<dbReference type="InterPro" id="IPR017978">
    <property type="entry name" value="GPCR_3_C"/>
</dbReference>
<feature type="transmembrane region" description="Helical" evidence="6">
    <location>
        <begin position="517"/>
        <end position="538"/>
    </location>
</feature>
<feature type="transmembrane region" description="Helical" evidence="6">
    <location>
        <begin position="591"/>
        <end position="613"/>
    </location>
</feature>
<proteinExistence type="predicted"/>
<dbReference type="InterPro" id="IPR002956">
    <property type="entry name" value="Bride_of_7less"/>
</dbReference>
<dbReference type="Pfam" id="PF00003">
    <property type="entry name" value="7tm_3"/>
    <property type="match status" value="1"/>
</dbReference>
<dbReference type="GO" id="GO:0005118">
    <property type="term" value="F:sevenless binding"/>
    <property type="evidence" value="ECO:0007669"/>
    <property type="project" value="InterPro"/>
</dbReference>